<dbReference type="EMBL" id="QGNW01001336">
    <property type="protein sequence ID" value="RVW45096.1"/>
    <property type="molecule type" value="Genomic_DNA"/>
</dbReference>
<dbReference type="SUPFAM" id="SSF53474">
    <property type="entry name" value="alpha/beta-Hydrolases"/>
    <property type="match status" value="1"/>
</dbReference>
<proteinExistence type="predicted"/>
<keyword evidence="2" id="KW-0012">Acyltransferase</keyword>
<dbReference type="PANTHER" id="PTHR22753:SF24">
    <property type="entry name" value="ESTERASE_LIPASE_THIOESTERASE FAMILY PROTEIN"/>
    <property type="match status" value="1"/>
</dbReference>
<reference evidence="2 3" key="1">
    <citation type="journal article" date="2018" name="PLoS Genet.">
        <title>Population sequencing reveals clonal diversity and ancestral inbreeding in the grapevine cultivar Chardonnay.</title>
        <authorList>
            <person name="Roach M.J."/>
            <person name="Johnson D.L."/>
            <person name="Bohlmann J."/>
            <person name="van Vuuren H.J."/>
            <person name="Jones S.J."/>
            <person name="Pretorius I.S."/>
            <person name="Schmidt S.A."/>
            <person name="Borneman A.R."/>
        </authorList>
    </citation>
    <scope>NUCLEOTIDE SEQUENCE [LARGE SCALE GENOMIC DNA]</scope>
    <source>
        <strain evidence="3">cv. Chardonnay</strain>
        <tissue evidence="2">Leaf</tissue>
    </source>
</reference>
<keyword evidence="2" id="KW-0808">Transferase</keyword>
<comment type="caution">
    <text evidence="2">The sequence shown here is derived from an EMBL/GenBank/DDBJ whole genome shotgun (WGS) entry which is preliminary data.</text>
</comment>
<dbReference type="Pfam" id="PF12146">
    <property type="entry name" value="Hydrolase_4"/>
    <property type="match status" value="1"/>
</dbReference>
<dbReference type="Gene3D" id="3.40.50.1820">
    <property type="entry name" value="alpha/beta hydrolase"/>
    <property type="match status" value="1"/>
</dbReference>
<dbReference type="PANTHER" id="PTHR22753">
    <property type="entry name" value="TRANSMEMBRANE PROTEIN 68"/>
    <property type="match status" value="1"/>
</dbReference>
<sequence>MKSSDEAANQDVHPVATTLPKLPGLYYSFGKPIPTEELVKLVETTVRSENHRSPNKPIHLVGESLGGCLALAIAARNPDIDLALILANPATSVNKLPLQALKPLLSLMPDKLHYFSLLYMLGLITGDPLRMVFANAEKGLPLQQRVGEILQGLVAPSSHLSVRFSYSRT</sequence>
<gene>
    <name evidence="2" type="primary">VvCHDh000567_5</name>
    <name evidence="2" type="ORF">CK203_067578</name>
</gene>
<accession>A0A438EB80</accession>
<dbReference type="AlphaFoldDB" id="A0A438EB80"/>
<evidence type="ECO:0000313" key="2">
    <source>
        <dbReference type="EMBL" id="RVW45096.1"/>
    </source>
</evidence>
<dbReference type="Proteomes" id="UP000288805">
    <property type="component" value="Unassembled WGS sequence"/>
</dbReference>
<dbReference type="InterPro" id="IPR029058">
    <property type="entry name" value="AB_hydrolase_fold"/>
</dbReference>
<evidence type="ECO:0000313" key="3">
    <source>
        <dbReference type="Proteomes" id="UP000288805"/>
    </source>
</evidence>
<evidence type="ECO:0000259" key="1">
    <source>
        <dbReference type="Pfam" id="PF12146"/>
    </source>
</evidence>
<dbReference type="InterPro" id="IPR022742">
    <property type="entry name" value="Hydrolase_4"/>
</dbReference>
<feature type="domain" description="Serine aminopeptidase S33" evidence="1">
    <location>
        <begin position="42"/>
        <end position="108"/>
    </location>
</feature>
<name>A0A438EB80_VITVI</name>
<dbReference type="GO" id="GO:0016746">
    <property type="term" value="F:acyltransferase activity"/>
    <property type="evidence" value="ECO:0007669"/>
    <property type="project" value="UniProtKB-KW"/>
</dbReference>
<protein>
    <submittedName>
        <fullName evidence="2">Acyltransferase-like protein, chloroplastic</fullName>
    </submittedName>
</protein>
<organism evidence="2 3">
    <name type="scientific">Vitis vinifera</name>
    <name type="common">Grape</name>
    <dbReference type="NCBI Taxonomy" id="29760"/>
    <lineage>
        <taxon>Eukaryota</taxon>
        <taxon>Viridiplantae</taxon>
        <taxon>Streptophyta</taxon>
        <taxon>Embryophyta</taxon>
        <taxon>Tracheophyta</taxon>
        <taxon>Spermatophyta</taxon>
        <taxon>Magnoliopsida</taxon>
        <taxon>eudicotyledons</taxon>
        <taxon>Gunneridae</taxon>
        <taxon>Pentapetalae</taxon>
        <taxon>rosids</taxon>
        <taxon>Vitales</taxon>
        <taxon>Vitaceae</taxon>
        <taxon>Viteae</taxon>
        <taxon>Vitis</taxon>
    </lineage>
</organism>